<evidence type="ECO:0000256" key="10">
    <source>
        <dbReference type="ARBA" id="ARBA00022840"/>
    </source>
</evidence>
<comment type="catalytic activity">
    <reaction evidence="15">
        <text>L-threonyl-[protein] + ATP = O-phospho-L-threonyl-[protein] + ADP + H(+)</text>
        <dbReference type="Rhea" id="RHEA:46608"/>
        <dbReference type="Rhea" id="RHEA-COMP:11060"/>
        <dbReference type="Rhea" id="RHEA-COMP:11605"/>
        <dbReference type="ChEBI" id="CHEBI:15378"/>
        <dbReference type="ChEBI" id="CHEBI:30013"/>
        <dbReference type="ChEBI" id="CHEBI:30616"/>
        <dbReference type="ChEBI" id="CHEBI:61977"/>
        <dbReference type="ChEBI" id="CHEBI:456216"/>
        <dbReference type="EC" id="2.7.11.22"/>
    </reaction>
</comment>
<dbReference type="EMBL" id="LSYS01006700">
    <property type="protein sequence ID" value="OPJ74442.1"/>
    <property type="molecule type" value="Genomic_DNA"/>
</dbReference>
<keyword evidence="11" id="KW-0508">mRNA splicing</keyword>
<feature type="region of interest" description="Disordered" evidence="19">
    <location>
        <begin position="965"/>
        <end position="1011"/>
    </location>
</feature>
<keyword evidence="5" id="KW-0723">Serine/threonine-protein kinase</keyword>
<feature type="binding site" evidence="18">
    <location>
        <position position="670"/>
    </location>
    <ligand>
        <name>ATP</name>
        <dbReference type="ChEBI" id="CHEBI:30616"/>
    </ligand>
</feature>
<feature type="compositionally biased region" description="Low complexity" evidence="19">
    <location>
        <begin position="1100"/>
        <end position="1111"/>
    </location>
</feature>
<feature type="compositionally biased region" description="Basic residues" evidence="19">
    <location>
        <begin position="367"/>
        <end position="382"/>
    </location>
</feature>
<dbReference type="GO" id="GO:0005524">
    <property type="term" value="F:ATP binding"/>
    <property type="evidence" value="ECO:0007669"/>
    <property type="project" value="UniProtKB-UniRule"/>
</dbReference>
<dbReference type="GO" id="GO:0008024">
    <property type="term" value="C:cyclin/CDK positive transcription elongation factor complex"/>
    <property type="evidence" value="ECO:0007669"/>
    <property type="project" value="TreeGrafter"/>
</dbReference>
<evidence type="ECO:0000256" key="5">
    <source>
        <dbReference type="ARBA" id="ARBA00022527"/>
    </source>
</evidence>
<name>A0A1V4JQG1_PATFA</name>
<comment type="subcellular location">
    <subcellularLocation>
        <location evidence="1">Nucleus speckle</location>
    </subcellularLocation>
</comment>
<feature type="compositionally biased region" description="Basic residues" evidence="19">
    <location>
        <begin position="197"/>
        <end position="206"/>
    </location>
</feature>
<keyword evidence="8 18" id="KW-0547">Nucleotide-binding</keyword>
<dbReference type="EC" id="2.7.11.23" evidence="3"/>
<dbReference type="AlphaFoldDB" id="A0A1V4JQG1"/>
<evidence type="ECO:0000256" key="15">
    <source>
        <dbReference type="ARBA" id="ARBA00047811"/>
    </source>
</evidence>
<feature type="compositionally biased region" description="Acidic residues" evidence="19">
    <location>
        <begin position="73"/>
        <end position="83"/>
    </location>
</feature>
<dbReference type="InterPro" id="IPR008271">
    <property type="entry name" value="Ser/Thr_kinase_AS"/>
</dbReference>
<dbReference type="PROSITE" id="PS50011">
    <property type="entry name" value="PROTEIN_KINASE_DOM"/>
    <property type="match status" value="1"/>
</dbReference>
<evidence type="ECO:0000256" key="19">
    <source>
        <dbReference type="SAM" id="MobiDB-lite"/>
    </source>
</evidence>
<evidence type="ECO:0000256" key="17">
    <source>
        <dbReference type="ARBA" id="ARBA00049280"/>
    </source>
</evidence>
<dbReference type="InterPro" id="IPR011009">
    <property type="entry name" value="Kinase-like_dom_sf"/>
</dbReference>
<feature type="compositionally biased region" description="Low complexity" evidence="19">
    <location>
        <begin position="265"/>
        <end position="275"/>
    </location>
</feature>
<feature type="compositionally biased region" description="Basic and acidic residues" evidence="19">
    <location>
        <begin position="1"/>
        <end position="13"/>
    </location>
</feature>
<evidence type="ECO:0000256" key="3">
    <source>
        <dbReference type="ARBA" id="ARBA00012409"/>
    </source>
</evidence>
<feature type="region of interest" description="Disordered" evidence="19">
    <location>
        <begin position="533"/>
        <end position="625"/>
    </location>
</feature>
<dbReference type="PANTHER" id="PTHR24056:SF126">
    <property type="entry name" value="CYCLIN-DEPENDENT KINASE 12"/>
    <property type="match status" value="1"/>
</dbReference>
<feature type="compositionally biased region" description="Low complexity" evidence="19">
    <location>
        <begin position="19"/>
        <end position="29"/>
    </location>
</feature>
<dbReference type="GO" id="GO:0030332">
    <property type="term" value="F:cyclin binding"/>
    <property type="evidence" value="ECO:0007669"/>
    <property type="project" value="TreeGrafter"/>
</dbReference>
<evidence type="ECO:0000256" key="8">
    <source>
        <dbReference type="ARBA" id="ARBA00022741"/>
    </source>
</evidence>
<dbReference type="Gene3D" id="3.30.200.20">
    <property type="entry name" value="Phosphorylase Kinase, domain 1"/>
    <property type="match status" value="1"/>
</dbReference>
<dbReference type="SUPFAM" id="SSF56112">
    <property type="entry name" value="Protein kinase-like (PK-like)"/>
    <property type="match status" value="1"/>
</dbReference>
<feature type="compositionally biased region" description="Basic and acidic residues" evidence="19">
    <location>
        <begin position="118"/>
        <end position="136"/>
    </location>
</feature>
<comment type="catalytic activity">
    <reaction evidence="16">
        <text>L-seryl-[protein] + ATP = O-phospho-L-seryl-[protein] + ADP + H(+)</text>
        <dbReference type="Rhea" id="RHEA:17989"/>
        <dbReference type="Rhea" id="RHEA-COMP:9863"/>
        <dbReference type="Rhea" id="RHEA-COMP:11604"/>
        <dbReference type="ChEBI" id="CHEBI:15378"/>
        <dbReference type="ChEBI" id="CHEBI:29999"/>
        <dbReference type="ChEBI" id="CHEBI:30616"/>
        <dbReference type="ChEBI" id="CHEBI:83421"/>
        <dbReference type="ChEBI" id="CHEBI:456216"/>
        <dbReference type="EC" id="2.7.11.22"/>
    </reaction>
</comment>
<feature type="region of interest" description="Disordered" evidence="19">
    <location>
        <begin position="1079"/>
        <end position="1116"/>
    </location>
</feature>
<dbReference type="Proteomes" id="UP000190648">
    <property type="component" value="Unassembled WGS sequence"/>
</dbReference>
<feature type="compositionally biased region" description="Low complexity" evidence="19">
    <location>
        <begin position="291"/>
        <end position="305"/>
    </location>
</feature>
<feature type="region of interest" description="Disordered" evidence="19">
    <location>
        <begin position="1137"/>
        <end position="1177"/>
    </location>
</feature>
<evidence type="ECO:0000256" key="6">
    <source>
        <dbReference type="ARBA" id="ARBA00022664"/>
    </source>
</evidence>
<feature type="compositionally biased region" description="Low complexity" evidence="19">
    <location>
        <begin position="1079"/>
        <end position="1092"/>
    </location>
</feature>
<accession>A0A1V4JQG1</accession>
<gene>
    <name evidence="21" type="primary">CDK12</name>
    <name evidence="21" type="ORF">AV530_001302</name>
</gene>
<dbReference type="SMART" id="SM00220">
    <property type="entry name" value="S_TKc"/>
    <property type="match status" value="1"/>
</dbReference>
<evidence type="ECO:0000256" key="2">
    <source>
        <dbReference type="ARBA" id="ARBA00006485"/>
    </source>
</evidence>
<feature type="compositionally biased region" description="Basic and acidic residues" evidence="19">
    <location>
        <begin position="144"/>
        <end position="164"/>
    </location>
</feature>
<dbReference type="GO" id="GO:0008380">
    <property type="term" value="P:RNA splicing"/>
    <property type="evidence" value="ECO:0007669"/>
    <property type="project" value="UniProtKB-KW"/>
</dbReference>
<feature type="compositionally biased region" description="Basic residues" evidence="19">
    <location>
        <begin position="107"/>
        <end position="117"/>
    </location>
</feature>
<keyword evidence="6" id="KW-0507">mRNA processing</keyword>
<feature type="compositionally biased region" description="Basic and acidic residues" evidence="19">
    <location>
        <begin position="227"/>
        <end position="236"/>
    </location>
</feature>
<dbReference type="PANTHER" id="PTHR24056">
    <property type="entry name" value="CELL DIVISION PROTEIN KINASE"/>
    <property type="match status" value="1"/>
</dbReference>
<dbReference type="GO" id="GO:0016607">
    <property type="term" value="C:nuclear speck"/>
    <property type="evidence" value="ECO:0007669"/>
    <property type="project" value="UniProtKB-SubCell"/>
</dbReference>
<dbReference type="GO" id="GO:0004693">
    <property type="term" value="F:cyclin-dependent protein serine/threonine kinase activity"/>
    <property type="evidence" value="ECO:0007669"/>
    <property type="project" value="UniProtKB-EC"/>
</dbReference>
<proteinExistence type="inferred from homology"/>
<feature type="compositionally biased region" description="Pro residues" evidence="19">
    <location>
        <begin position="584"/>
        <end position="599"/>
    </location>
</feature>
<dbReference type="Pfam" id="PF00069">
    <property type="entry name" value="Pkinase"/>
    <property type="match status" value="1"/>
</dbReference>
<evidence type="ECO:0000256" key="14">
    <source>
        <dbReference type="ARBA" id="ARBA00041920"/>
    </source>
</evidence>
<evidence type="ECO:0000256" key="11">
    <source>
        <dbReference type="ARBA" id="ARBA00023187"/>
    </source>
</evidence>
<feature type="compositionally biased region" description="Basic and acidic residues" evidence="19">
    <location>
        <begin position="568"/>
        <end position="580"/>
    </location>
</feature>
<dbReference type="PROSITE" id="PS00108">
    <property type="entry name" value="PROTEIN_KINASE_ST"/>
    <property type="match status" value="1"/>
</dbReference>
<feature type="compositionally biased region" description="Basic and acidic residues" evidence="19">
    <location>
        <begin position="430"/>
        <end position="460"/>
    </location>
</feature>
<feature type="compositionally biased region" description="Low complexity" evidence="19">
    <location>
        <begin position="510"/>
        <end position="520"/>
    </location>
</feature>
<feature type="region of interest" description="Disordered" evidence="19">
    <location>
        <begin position="1"/>
        <end position="60"/>
    </location>
</feature>
<evidence type="ECO:0000313" key="22">
    <source>
        <dbReference type="Proteomes" id="UP000190648"/>
    </source>
</evidence>
<feature type="compositionally biased region" description="Basic and acidic residues" evidence="19">
    <location>
        <begin position="1145"/>
        <end position="1154"/>
    </location>
</feature>
<evidence type="ECO:0000259" key="20">
    <source>
        <dbReference type="PROSITE" id="PS50011"/>
    </source>
</evidence>
<feature type="compositionally biased region" description="Basic and acidic residues" evidence="19">
    <location>
        <begin position="86"/>
        <end position="106"/>
    </location>
</feature>
<feature type="compositionally biased region" description="Low complexity" evidence="19">
    <location>
        <begin position="313"/>
        <end position="329"/>
    </location>
</feature>
<evidence type="ECO:0000256" key="1">
    <source>
        <dbReference type="ARBA" id="ARBA00004324"/>
    </source>
</evidence>
<feature type="domain" description="Protein kinase" evidence="20">
    <location>
        <begin position="641"/>
        <end position="934"/>
    </location>
</feature>
<dbReference type="PROSITE" id="PS00107">
    <property type="entry name" value="PROTEIN_KINASE_ATP"/>
    <property type="match status" value="1"/>
</dbReference>
<keyword evidence="9 21" id="KW-0418">Kinase</keyword>
<dbReference type="EC" id="2.7.11.22" evidence="4"/>
<organism evidence="21 22">
    <name type="scientific">Patagioenas fasciata monilis</name>
    <dbReference type="NCBI Taxonomy" id="372326"/>
    <lineage>
        <taxon>Eukaryota</taxon>
        <taxon>Metazoa</taxon>
        <taxon>Chordata</taxon>
        <taxon>Craniata</taxon>
        <taxon>Vertebrata</taxon>
        <taxon>Euteleostomi</taxon>
        <taxon>Archelosauria</taxon>
        <taxon>Archosauria</taxon>
        <taxon>Dinosauria</taxon>
        <taxon>Saurischia</taxon>
        <taxon>Theropoda</taxon>
        <taxon>Coelurosauria</taxon>
        <taxon>Aves</taxon>
        <taxon>Neognathae</taxon>
        <taxon>Neoaves</taxon>
        <taxon>Columbimorphae</taxon>
        <taxon>Columbiformes</taxon>
        <taxon>Columbidae</taxon>
        <taxon>Patagioenas</taxon>
    </lineage>
</organism>
<dbReference type="FunFam" id="3.30.200.20:FF:000074">
    <property type="entry name" value="cyclin-dependent kinase 12 isoform X2"/>
    <property type="match status" value="1"/>
</dbReference>
<dbReference type="CDD" id="cd07864">
    <property type="entry name" value="STKc_CDK12"/>
    <property type="match status" value="1"/>
</dbReference>
<keyword evidence="12" id="KW-0539">Nucleus</keyword>
<dbReference type="InterPro" id="IPR000719">
    <property type="entry name" value="Prot_kinase_dom"/>
</dbReference>
<sequence>MPNPERHGGKKDGGGGGSSQHTPGSGSSNSKERHRPGSRHKRHKSRHSKESPLAAQETAAPLGAVIKPLVEYDDISSDSDTFSDDVALKLDRRENEERKADRSERMQKHRHHQHKRIRELMKSKQAEKERKLEKSLEASSRSGSTKERISGSSKRLLESEEHPKSLSSKSSSKESRSAKAHKEKSRKDRELKSSHKERSKSHRKRDAPKSYKTIDSPKRKSRSPHRKWSDSPKLDDSPSGASYIQEYDLSPPRSHTSSNYDPYRKSPGGSSRRPSISPPYKEPAAYQSNTRSPSPYSRRQRSISPYNRRRSSSYELGSGSYSGRSPSPYSRRRSSSPFAAKRSVSRSPITRKSVKSRSRSPAYSRHSSSHSKKQRSGSRSRHSSISPTRLPLNSSLGAELSRKKKERAAAAAAAAKVDGKEAKGSPVFLSRKENSLADLKEPGTEPKKVIKTVKSEKSSSDTELVNLLYTNAETKAPAETKPKAEENSERKHPVPVRESKQPGTKDLKPAAVVNSQSSVQVATKTQVSVTAAIPHLKTSTLPPLPLPPILVGEDDLDSPKEILPPKPVKKDREQRPRHLLTDLPLPPELPGGDPSPPDSPEPKAATPPQQPFKKRPKICCPRYGERRQTESDWGKRCVDKFDIIGIIGEGTYGQVYKAKDKDTGELVALKKVRLDNEKEGFPITAIREIKILRQLIHRSVVNMKEIVTDKQDALDFKKDKGAFYLVFEYMDHDLMGLLESGLVHFSEDHIKSFMKQLMEGLDYCHKKNFLHRDIKCSNILLNNSGQIKLADFGLARLYSSEESRPYTNKVITLWYRPPELLLGEERYTPAIDVWSCGCILGELFTKKPIFQANLELAQLELISRLCGSPCPAVWPDVIKLPYFNTMKPKKQYRRRLREEFSFIPSSALDLLDHMLTLDPGKRCTAEQALQSDFLRDVDLSKMAPPDLPHWQDCHELWSKKRRRQRQSGIAVEEPPLSKVSRKETTSVTSTDTVKNNSSPVPPQPAQLKAEPGAGDAVGLGEITQQLNQSELAVLLNLLQSQTDLSVTQMAQLLNVHSNPEMQQQLEALNQSITALTEATAQQHEAPPAAPAEEAIEEPPAEAQLPEEQATPDSAGAQGDMQNVLAVLLSQLMKSQEPVLTLDESNGEKSSEQRGPRKTPTVHPEESAATACDDLTKF</sequence>
<feature type="region of interest" description="Disordered" evidence="19">
    <location>
        <begin position="73"/>
        <end position="520"/>
    </location>
</feature>
<feature type="compositionally biased region" description="Basic residues" evidence="19">
    <location>
        <begin position="32"/>
        <end position="47"/>
    </location>
</feature>
<feature type="compositionally biased region" description="Polar residues" evidence="19">
    <location>
        <begin position="985"/>
        <end position="998"/>
    </location>
</feature>
<dbReference type="Gene3D" id="1.10.510.10">
    <property type="entry name" value="Transferase(Phosphotransferase) domain 1"/>
    <property type="match status" value="1"/>
</dbReference>
<dbReference type="GO" id="GO:0008353">
    <property type="term" value="F:RNA polymerase II CTD heptapeptide repeat kinase activity"/>
    <property type="evidence" value="ECO:0007669"/>
    <property type="project" value="UniProtKB-EC"/>
</dbReference>
<evidence type="ECO:0000256" key="13">
    <source>
        <dbReference type="ARBA" id="ARBA00040213"/>
    </source>
</evidence>
<evidence type="ECO:0000256" key="9">
    <source>
        <dbReference type="ARBA" id="ARBA00022777"/>
    </source>
</evidence>
<evidence type="ECO:0000256" key="4">
    <source>
        <dbReference type="ARBA" id="ARBA00012425"/>
    </source>
</evidence>
<evidence type="ECO:0000256" key="12">
    <source>
        <dbReference type="ARBA" id="ARBA00023242"/>
    </source>
</evidence>
<dbReference type="FunFam" id="1.10.510.10:FF:000102">
    <property type="entry name" value="cyclin-dependent kinase 12 isoform X1"/>
    <property type="match status" value="1"/>
</dbReference>
<feature type="compositionally biased region" description="Basic and acidic residues" evidence="19">
    <location>
        <begin position="476"/>
        <end position="508"/>
    </location>
</feature>
<dbReference type="GO" id="GO:0032968">
    <property type="term" value="P:positive regulation of transcription elongation by RNA polymerase II"/>
    <property type="evidence" value="ECO:0007669"/>
    <property type="project" value="TreeGrafter"/>
</dbReference>
<evidence type="ECO:0000256" key="18">
    <source>
        <dbReference type="PROSITE-ProRule" id="PRU10141"/>
    </source>
</evidence>
<dbReference type="OrthoDB" id="28397at2759"/>
<dbReference type="GO" id="GO:0006397">
    <property type="term" value="P:mRNA processing"/>
    <property type="evidence" value="ECO:0007669"/>
    <property type="project" value="UniProtKB-KW"/>
</dbReference>
<evidence type="ECO:0000313" key="21">
    <source>
        <dbReference type="EMBL" id="OPJ74442.1"/>
    </source>
</evidence>
<reference evidence="21 22" key="1">
    <citation type="submission" date="2016-02" db="EMBL/GenBank/DDBJ databases">
        <title>Band-tailed pigeon sequencing and assembly.</title>
        <authorList>
            <person name="Soares A.E."/>
            <person name="Novak B.J."/>
            <person name="Rice E.S."/>
            <person name="O'Connell B."/>
            <person name="Chang D."/>
            <person name="Weber S."/>
            <person name="Shapiro B."/>
        </authorList>
    </citation>
    <scope>NUCLEOTIDE SEQUENCE [LARGE SCALE GENOMIC DNA]</scope>
    <source>
        <strain evidence="21">BTP2013</strain>
        <tissue evidence="21">Blood</tissue>
    </source>
</reference>
<comment type="similarity">
    <text evidence="2">Belongs to the protein kinase superfamily. CMGC Ser/Thr protein kinase family. CDC2/CDKX subfamily.</text>
</comment>
<keyword evidence="22" id="KW-1185">Reference proteome</keyword>
<keyword evidence="10 18" id="KW-0067">ATP-binding</keyword>
<dbReference type="InterPro" id="IPR017441">
    <property type="entry name" value="Protein_kinase_ATP_BS"/>
</dbReference>
<comment type="catalytic activity">
    <reaction evidence="17">
        <text>[DNA-directed RNA polymerase] + ATP = phospho-[DNA-directed RNA polymerase] + ADP + H(+)</text>
        <dbReference type="Rhea" id="RHEA:10216"/>
        <dbReference type="Rhea" id="RHEA-COMP:11321"/>
        <dbReference type="Rhea" id="RHEA-COMP:11322"/>
        <dbReference type="ChEBI" id="CHEBI:15378"/>
        <dbReference type="ChEBI" id="CHEBI:30616"/>
        <dbReference type="ChEBI" id="CHEBI:43176"/>
        <dbReference type="ChEBI" id="CHEBI:68546"/>
        <dbReference type="ChEBI" id="CHEBI:456216"/>
        <dbReference type="EC" id="2.7.11.23"/>
    </reaction>
</comment>
<comment type="caution">
    <text evidence="21">The sequence shown here is derived from an EMBL/GenBank/DDBJ whole genome shotgun (WGS) entry which is preliminary data.</text>
</comment>
<evidence type="ECO:0000256" key="16">
    <source>
        <dbReference type="ARBA" id="ARBA00048367"/>
    </source>
</evidence>
<dbReference type="InterPro" id="IPR050108">
    <property type="entry name" value="CDK"/>
</dbReference>
<protein>
    <recommendedName>
        <fullName evidence="13">Cyclin-dependent kinase 12</fullName>
        <ecNumber evidence="4">2.7.11.22</ecNumber>
        <ecNumber evidence="3">2.7.11.23</ecNumber>
    </recommendedName>
    <alternativeName>
        <fullName evidence="14">Cell division protein kinase 12</fullName>
    </alternativeName>
</protein>
<evidence type="ECO:0000256" key="7">
    <source>
        <dbReference type="ARBA" id="ARBA00022679"/>
    </source>
</evidence>
<feature type="compositionally biased region" description="Basic and acidic residues" evidence="19">
    <location>
        <begin position="185"/>
        <end position="196"/>
    </location>
</feature>
<keyword evidence="7" id="KW-0808">Transferase</keyword>